<dbReference type="Gene3D" id="3.30.750.24">
    <property type="entry name" value="STAS domain"/>
    <property type="match status" value="1"/>
</dbReference>
<dbReference type="Pfam" id="PF01740">
    <property type="entry name" value="STAS"/>
    <property type="match status" value="1"/>
</dbReference>
<proteinExistence type="predicted"/>
<accession>A0A7H0GZG6</accession>
<dbReference type="CDD" id="cd07043">
    <property type="entry name" value="STAS_anti-anti-sigma_factors"/>
    <property type="match status" value="1"/>
</dbReference>
<protein>
    <submittedName>
        <fullName evidence="2">STAS domain-containing protein</fullName>
    </submittedName>
</protein>
<dbReference type="Proteomes" id="UP000516093">
    <property type="component" value="Chromosome"/>
</dbReference>
<feature type="domain" description="STAS" evidence="1">
    <location>
        <begin position="30"/>
        <end position="102"/>
    </location>
</feature>
<keyword evidence="3" id="KW-1185">Reference proteome</keyword>
<evidence type="ECO:0000259" key="1">
    <source>
        <dbReference type="Pfam" id="PF01740"/>
    </source>
</evidence>
<sequence>MEIYREILPESYLLILAEDPSHPEEYGLARALQQAARSGKPSIWVDCSSLRHISGRALALLTSYCQRLRRRNTQLVLCHLTDDVQESLKTTPSTACPPIVPTLLDAELYCHAAHQSEKPAPTTTTAGWGVALS</sequence>
<evidence type="ECO:0000313" key="2">
    <source>
        <dbReference type="EMBL" id="QNP53682.1"/>
    </source>
</evidence>
<name>A0A7H0GZG6_9BACT</name>
<organism evidence="2 3">
    <name type="scientific">Hymenobacter qilianensis</name>
    <dbReference type="NCBI Taxonomy" id="1385715"/>
    <lineage>
        <taxon>Bacteria</taxon>
        <taxon>Pseudomonadati</taxon>
        <taxon>Bacteroidota</taxon>
        <taxon>Cytophagia</taxon>
        <taxon>Cytophagales</taxon>
        <taxon>Hymenobacteraceae</taxon>
        <taxon>Hymenobacter</taxon>
    </lineage>
</organism>
<evidence type="ECO:0000313" key="3">
    <source>
        <dbReference type="Proteomes" id="UP000516093"/>
    </source>
</evidence>
<dbReference type="AlphaFoldDB" id="A0A7H0GZG6"/>
<dbReference type="InterPro" id="IPR036513">
    <property type="entry name" value="STAS_dom_sf"/>
</dbReference>
<dbReference type="KEGG" id="hqi:H9L05_09135"/>
<dbReference type="SUPFAM" id="SSF52091">
    <property type="entry name" value="SpoIIaa-like"/>
    <property type="match status" value="1"/>
</dbReference>
<dbReference type="EMBL" id="CP060784">
    <property type="protein sequence ID" value="QNP53682.1"/>
    <property type="molecule type" value="Genomic_DNA"/>
</dbReference>
<gene>
    <name evidence="2" type="ORF">H9L05_09135</name>
</gene>
<dbReference type="InterPro" id="IPR002645">
    <property type="entry name" value="STAS_dom"/>
</dbReference>
<reference evidence="2 3" key="1">
    <citation type="submission" date="2020-08" db="EMBL/GenBank/DDBJ databases">
        <title>Genome sequence of Hymenobacter qilianensis JCM 19763T.</title>
        <authorList>
            <person name="Hyun D.-W."/>
            <person name="Bae J.-W."/>
        </authorList>
    </citation>
    <scope>NUCLEOTIDE SEQUENCE [LARGE SCALE GENOMIC DNA]</scope>
    <source>
        <strain evidence="2 3">JCM 19763</strain>
    </source>
</reference>
<dbReference type="RefSeq" id="WP_187733891.1">
    <property type="nucleotide sequence ID" value="NZ_BMFN01000001.1"/>
</dbReference>